<feature type="transmembrane region" description="Helical" evidence="1">
    <location>
        <begin position="205"/>
        <end position="224"/>
    </location>
</feature>
<keyword evidence="1" id="KW-0812">Transmembrane</keyword>
<keyword evidence="2" id="KW-0496">Mitochondrion</keyword>
<organism evidence="2">
    <name type="scientific">Lentinula edodes</name>
    <name type="common">Shiitake mushroom</name>
    <name type="synonym">Lentinus edodes</name>
    <dbReference type="NCBI Taxonomy" id="5353"/>
    <lineage>
        <taxon>Eukaryota</taxon>
        <taxon>Fungi</taxon>
        <taxon>Dikarya</taxon>
        <taxon>Basidiomycota</taxon>
        <taxon>Agaricomycotina</taxon>
        <taxon>Agaricomycetes</taxon>
        <taxon>Agaricomycetidae</taxon>
        <taxon>Agaricales</taxon>
        <taxon>Marasmiineae</taxon>
        <taxon>Omphalotaceae</taxon>
        <taxon>Lentinula</taxon>
    </lineage>
</organism>
<proteinExistence type="predicted"/>
<keyword evidence="1" id="KW-0472">Membrane</keyword>
<evidence type="ECO:0000256" key="1">
    <source>
        <dbReference type="SAM" id="Phobius"/>
    </source>
</evidence>
<dbReference type="EMBL" id="AB697990">
    <property type="protein sequence ID" value="BAM29341.1"/>
    <property type="molecule type" value="Genomic_DNA"/>
</dbReference>
<feature type="transmembrane region" description="Helical" evidence="1">
    <location>
        <begin position="262"/>
        <end position="287"/>
    </location>
</feature>
<geneLocation type="mitochondrion" evidence="2"/>
<feature type="transmembrane region" description="Helical" evidence="1">
    <location>
        <begin position="39"/>
        <end position="59"/>
    </location>
</feature>
<dbReference type="AlphaFoldDB" id="I7H468"/>
<reference evidence="2" key="1">
    <citation type="submission" date="2012-02" db="EMBL/GenBank/DDBJ databases">
        <title>The mitochondrial genome of the Basidiomycete Lentinula edodes (shiitake mushroom).</title>
        <authorList>
            <person name="Babasaki K."/>
            <person name="Miyazaki Y."/>
        </authorList>
    </citation>
    <scope>NUCLEOTIDE SEQUENCE</scope>
    <source>
        <strain evidence="2">AkiyamaA567_pro_pm_17</strain>
    </source>
</reference>
<keyword evidence="1" id="KW-1133">Transmembrane helix</keyword>
<evidence type="ECO:0000313" key="2">
    <source>
        <dbReference type="EMBL" id="BAM29341.1"/>
    </source>
</evidence>
<accession>I7H468</accession>
<name>I7H468_LENED</name>
<sequence length="293" mass="33798">MFIFFFFLGGIIGILLYLYCKPKNNLEYIFTMIKIFDKYLIYSCITLFIIYIVSCYMDINYFYHIKNLSLNTILLEDKTFTVSDLKVSMKDVWEGVYFVGGAAVFSTGLKGSASILKSTSMTTSPSVKLGFILAGGASSFFIFKIANKIWEVTSYSKSEPSDGVDIIIKKNTNGSFEVNQKNNPQSPFEDETQFAHLVDILSDSLNLYICIFIIINLSIIFLFFKVLSDREYNFEWLSKFKYGPSLRTKIIKILSYWRTSNLIFFYLGMFMIWLFTGINLIFLKYILTGLQSL</sequence>
<feature type="transmembrane region" description="Helical" evidence="1">
    <location>
        <begin position="127"/>
        <end position="146"/>
    </location>
</feature>
<protein>
    <submittedName>
        <fullName evidence="2">Uncharacterized protein</fullName>
    </submittedName>
</protein>